<accession>A0ABD3GA55</accession>
<feature type="region of interest" description="Disordered" evidence="1">
    <location>
        <begin position="368"/>
        <end position="439"/>
    </location>
</feature>
<evidence type="ECO:0000313" key="2">
    <source>
        <dbReference type="EMBL" id="KAL3675546.1"/>
    </source>
</evidence>
<sequence length="459" mass="52811">MAAQKELLTIEKDLEENGMPWTETDKNRRWKEMLIDATRHWNSLIQKYATIVNPSLGPEFMSIVRELQVTLAQQDKGKKDVKVEVGVDRIKAFASTSIPTDLKIKLMKVHYCNDPTVKASFHHPQGNDLENDIRPWLHQWAMWVMLETYCLNMLSACVAIQGGVVTDEMAADEEDKFLKHFDSYRQKVWKSVWNSGKNDRHLIIDGRRAKRLFFRYAVWVRVFKVLPACMSLWRLSLSETYSMHSNEDSFSRKWDDLSDWERANCPFYLEQTVATCRKRPPTMNDDWEGLCYERLQELKKLELALEEAKQNPDTMPAIEADIVLAKEKLRQVFDPRKLQSLSKEDSLQQAIILEPRADQVITTFTKLKRKKEESTPKTPTAEATPDAVDDAPKEGRAESTHAYKKSNKKVKNKNQDVEEQPPPKEIPTITTGTKSTGPVDVEVIESAALAEQTQEARSA</sequence>
<proteinExistence type="predicted"/>
<feature type="compositionally biased region" description="Basic residues" evidence="1">
    <location>
        <begin position="402"/>
        <end position="412"/>
    </location>
</feature>
<keyword evidence="3" id="KW-1185">Reference proteome</keyword>
<evidence type="ECO:0000256" key="1">
    <source>
        <dbReference type="SAM" id="MobiDB-lite"/>
    </source>
</evidence>
<evidence type="ECO:0000313" key="3">
    <source>
        <dbReference type="Proteomes" id="UP001633002"/>
    </source>
</evidence>
<dbReference type="EMBL" id="JBJQOH010000008">
    <property type="protein sequence ID" value="KAL3675546.1"/>
    <property type="molecule type" value="Genomic_DNA"/>
</dbReference>
<protein>
    <submittedName>
        <fullName evidence="2">Uncharacterized protein</fullName>
    </submittedName>
</protein>
<dbReference type="AlphaFoldDB" id="A0ABD3GA55"/>
<organism evidence="2 3">
    <name type="scientific">Riccia sorocarpa</name>
    <dbReference type="NCBI Taxonomy" id="122646"/>
    <lineage>
        <taxon>Eukaryota</taxon>
        <taxon>Viridiplantae</taxon>
        <taxon>Streptophyta</taxon>
        <taxon>Embryophyta</taxon>
        <taxon>Marchantiophyta</taxon>
        <taxon>Marchantiopsida</taxon>
        <taxon>Marchantiidae</taxon>
        <taxon>Marchantiales</taxon>
        <taxon>Ricciaceae</taxon>
        <taxon>Riccia</taxon>
    </lineage>
</organism>
<name>A0ABD3GA55_9MARC</name>
<reference evidence="2 3" key="1">
    <citation type="submission" date="2024-09" db="EMBL/GenBank/DDBJ databases">
        <title>Chromosome-scale assembly of Riccia sorocarpa.</title>
        <authorList>
            <person name="Paukszto L."/>
        </authorList>
    </citation>
    <scope>NUCLEOTIDE SEQUENCE [LARGE SCALE GENOMIC DNA]</scope>
    <source>
        <strain evidence="2">LP-2024</strain>
        <tissue evidence="2">Aerial parts of the thallus</tissue>
    </source>
</reference>
<feature type="compositionally biased region" description="Basic and acidic residues" evidence="1">
    <location>
        <begin position="390"/>
        <end position="401"/>
    </location>
</feature>
<comment type="caution">
    <text evidence="2">The sequence shown here is derived from an EMBL/GenBank/DDBJ whole genome shotgun (WGS) entry which is preliminary data.</text>
</comment>
<gene>
    <name evidence="2" type="ORF">R1sor_025494</name>
</gene>
<dbReference type="Proteomes" id="UP001633002">
    <property type="component" value="Unassembled WGS sequence"/>
</dbReference>